<feature type="region of interest" description="Disordered" evidence="1">
    <location>
        <begin position="270"/>
        <end position="290"/>
    </location>
</feature>
<feature type="transmembrane region" description="Helical" evidence="2">
    <location>
        <begin position="21"/>
        <end position="39"/>
    </location>
</feature>
<keyword evidence="2" id="KW-0472">Membrane</keyword>
<evidence type="ECO:0000256" key="2">
    <source>
        <dbReference type="SAM" id="Phobius"/>
    </source>
</evidence>
<evidence type="ECO:0000313" key="4">
    <source>
        <dbReference type="Proteomes" id="UP000653454"/>
    </source>
</evidence>
<sequence>MAGSPCVQYIRDCPAQPRLPVYMVVGGAAGGAAVAWLLWAQLASRGAHAQASIPERVLAYTLTLFLITWFGFGNYWTLGIMWPDYAPTLFEPNQWCHRSLYVFALASLGLVWAVLAALALALAALVVCQVRTTGVVCQVRTSGVVCQVRTSAVVCQVRTSGVVCQVRTSGVVCQVRTSGVVCQVRTTGVVCQVRITGVVCQVRTTGVVCQVRTTGVVCQQRRSVVLELWHRNMNNTMDVAGALLPFTHLARPDLSVPLSERARQVIPEIREPHEHTPVKETELARSRPAA</sequence>
<proteinExistence type="predicted"/>
<dbReference type="PANTHER" id="PTHR33444:SF7">
    <property type="entry name" value="TRANSMEMBRANE PROTEIN 272"/>
    <property type="match status" value="1"/>
</dbReference>
<dbReference type="AlphaFoldDB" id="A0A8S4G6C5"/>
<feature type="transmembrane region" description="Helical" evidence="2">
    <location>
        <begin position="99"/>
        <end position="127"/>
    </location>
</feature>
<reference evidence="3" key="1">
    <citation type="submission" date="2020-11" db="EMBL/GenBank/DDBJ databases">
        <authorList>
            <person name="Whiteford S."/>
        </authorList>
    </citation>
    <scope>NUCLEOTIDE SEQUENCE</scope>
</reference>
<feature type="transmembrane region" description="Helical" evidence="2">
    <location>
        <begin position="59"/>
        <end position="78"/>
    </location>
</feature>
<evidence type="ECO:0000256" key="1">
    <source>
        <dbReference type="SAM" id="MobiDB-lite"/>
    </source>
</evidence>
<gene>
    <name evidence="3" type="ORF">PLXY2_LOCUS13666</name>
</gene>
<comment type="caution">
    <text evidence="3">The sequence shown here is derived from an EMBL/GenBank/DDBJ whole genome shotgun (WGS) entry which is preliminary data.</text>
</comment>
<keyword evidence="2" id="KW-1133">Transmembrane helix</keyword>
<keyword evidence="2" id="KW-0812">Transmembrane</keyword>
<dbReference type="PANTHER" id="PTHR33444">
    <property type="entry name" value="SI:DKEY-19B23.12-RELATED"/>
    <property type="match status" value="1"/>
</dbReference>
<protein>
    <submittedName>
        <fullName evidence="3">(diamondback moth) hypothetical protein</fullName>
    </submittedName>
</protein>
<dbReference type="Proteomes" id="UP000653454">
    <property type="component" value="Unassembled WGS sequence"/>
</dbReference>
<name>A0A8S4G6C5_PLUXY</name>
<accession>A0A8S4G6C5</accession>
<keyword evidence="4" id="KW-1185">Reference proteome</keyword>
<dbReference type="EMBL" id="CAJHNJ030000102">
    <property type="protein sequence ID" value="CAG9135404.1"/>
    <property type="molecule type" value="Genomic_DNA"/>
</dbReference>
<dbReference type="InterPro" id="IPR040350">
    <property type="entry name" value="TMEM272"/>
</dbReference>
<organism evidence="3 4">
    <name type="scientific">Plutella xylostella</name>
    <name type="common">Diamondback moth</name>
    <name type="synonym">Plutella maculipennis</name>
    <dbReference type="NCBI Taxonomy" id="51655"/>
    <lineage>
        <taxon>Eukaryota</taxon>
        <taxon>Metazoa</taxon>
        <taxon>Ecdysozoa</taxon>
        <taxon>Arthropoda</taxon>
        <taxon>Hexapoda</taxon>
        <taxon>Insecta</taxon>
        <taxon>Pterygota</taxon>
        <taxon>Neoptera</taxon>
        <taxon>Endopterygota</taxon>
        <taxon>Lepidoptera</taxon>
        <taxon>Glossata</taxon>
        <taxon>Ditrysia</taxon>
        <taxon>Yponomeutoidea</taxon>
        <taxon>Plutellidae</taxon>
        <taxon>Plutella</taxon>
    </lineage>
</organism>
<evidence type="ECO:0000313" key="3">
    <source>
        <dbReference type="EMBL" id="CAG9135404.1"/>
    </source>
</evidence>